<dbReference type="InterPro" id="IPR000644">
    <property type="entry name" value="CBS_dom"/>
</dbReference>
<sequence length="146" mass="16087">MSGMITVGAVHCLITTLPKCVNIKASKQEILETMLNGSPFTRAVYVTSDDGVLEGIITLQDVLEGLVISLGYNPHEKVKTSQKLFKYSPFGTAGDIMKSPVFVKTNTPLEDALKIMVLQRLNELPVVDEQNKLIGDLNAFEMLKYI</sequence>
<comment type="caution">
    <text evidence="4">The sequence shown here is derived from an EMBL/GenBank/DDBJ whole genome shotgun (WGS) entry which is preliminary data.</text>
</comment>
<dbReference type="PROSITE" id="PS51371">
    <property type="entry name" value="CBS"/>
    <property type="match status" value="2"/>
</dbReference>
<feature type="domain" description="CBS" evidence="3">
    <location>
        <begin position="96"/>
        <end position="146"/>
    </location>
</feature>
<protein>
    <submittedName>
        <fullName evidence="4">CBS domain-containing protein</fullName>
    </submittedName>
</protein>
<evidence type="ECO:0000259" key="3">
    <source>
        <dbReference type="PROSITE" id="PS51371"/>
    </source>
</evidence>
<organism evidence="4 5">
    <name type="scientific">Desulforamulus aquiferis</name>
    <dbReference type="NCBI Taxonomy" id="1397668"/>
    <lineage>
        <taxon>Bacteria</taxon>
        <taxon>Bacillati</taxon>
        <taxon>Bacillota</taxon>
        <taxon>Clostridia</taxon>
        <taxon>Eubacteriales</taxon>
        <taxon>Peptococcaceae</taxon>
        <taxon>Desulforamulus</taxon>
    </lineage>
</organism>
<dbReference type="RefSeq" id="WP_304541866.1">
    <property type="nucleotide sequence ID" value="NZ_JARPTC010000007.1"/>
</dbReference>
<accession>A0AAW7ZC77</accession>
<keyword evidence="5" id="KW-1185">Reference proteome</keyword>
<evidence type="ECO:0000256" key="2">
    <source>
        <dbReference type="PROSITE-ProRule" id="PRU00703"/>
    </source>
</evidence>
<dbReference type="EMBL" id="JARPTC010000007">
    <property type="protein sequence ID" value="MDO7786764.1"/>
    <property type="molecule type" value="Genomic_DNA"/>
</dbReference>
<name>A0AAW7ZC77_9FIRM</name>
<evidence type="ECO:0000313" key="5">
    <source>
        <dbReference type="Proteomes" id="UP001172911"/>
    </source>
</evidence>
<keyword evidence="1" id="KW-0677">Repeat</keyword>
<reference evidence="4" key="2">
    <citation type="submission" date="2023-03" db="EMBL/GenBank/DDBJ databases">
        <authorList>
            <person name="Zhang Z."/>
        </authorList>
    </citation>
    <scope>NUCLEOTIDE SEQUENCE</scope>
    <source>
        <strain evidence="4">DSA</strain>
    </source>
</reference>
<keyword evidence="2" id="KW-0129">CBS domain</keyword>
<gene>
    <name evidence="4" type="ORF">P6N53_05960</name>
</gene>
<dbReference type="InterPro" id="IPR046342">
    <property type="entry name" value="CBS_dom_sf"/>
</dbReference>
<dbReference type="PANTHER" id="PTHR48108">
    <property type="entry name" value="CBS DOMAIN-CONTAINING PROTEIN CBSX2, CHLOROPLASTIC"/>
    <property type="match status" value="1"/>
</dbReference>
<dbReference type="Gene3D" id="3.10.580.10">
    <property type="entry name" value="CBS-domain"/>
    <property type="match status" value="1"/>
</dbReference>
<dbReference type="InterPro" id="IPR051462">
    <property type="entry name" value="CBS_domain-containing"/>
</dbReference>
<proteinExistence type="predicted"/>
<evidence type="ECO:0000256" key="1">
    <source>
        <dbReference type="ARBA" id="ARBA00022737"/>
    </source>
</evidence>
<dbReference type="Proteomes" id="UP001172911">
    <property type="component" value="Unassembled WGS sequence"/>
</dbReference>
<dbReference type="PANTHER" id="PTHR48108:SF26">
    <property type="entry name" value="CBS DOMAIN-CONTAINING PROTEIN DDB_G0289609"/>
    <property type="match status" value="1"/>
</dbReference>
<feature type="domain" description="CBS" evidence="3">
    <location>
        <begin position="14"/>
        <end position="77"/>
    </location>
</feature>
<evidence type="ECO:0000313" key="4">
    <source>
        <dbReference type="EMBL" id="MDO7786764.1"/>
    </source>
</evidence>
<dbReference type="Pfam" id="PF00571">
    <property type="entry name" value="CBS"/>
    <property type="match status" value="2"/>
</dbReference>
<dbReference type="SUPFAM" id="SSF54631">
    <property type="entry name" value="CBS-domain pair"/>
    <property type="match status" value="1"/>
</dbReference>
<reference evidence="4" key="1">
    <citation type="journal article" date="2023" name="J. Hazard. Mater.">
        <title>Anaerobic biodegradation of pyrene and benzo[a]pyrene by a new sulfate-reducing Desulforamulus aquiferis strain DSA.</title>
        <authorList>
            <person name="Zhang Z."/>
            <person name="Sun J."/>
            <person name="Gong X."/>
            <person name="Wang C."/>
            <person name="Wang H."/>
        </authorList>
    </citation>
    <scope>NUCLEOTIDE SEQUENCE</scope>
    <source>
        <strain evidence="4">DSA</strain>
    </source>
</reference>
<dbReference type="AlphaFoldDB" id="A0AAW7ZC77"/>